<dbReference type="GO" id="GO:0000155">
    <property type="term" value="F:phosphorelay sensor kinase activity"/>
    <property type="evidence" value="ECO:0007669"/>
    <property type="project" value="InterPro"/>
</dbReference>
<dbReference type="FunFam" id="1.10.287.130:FF:000001">
    <property type="entry name" value="Two-component sensor histidine kinase"/>
    <property type="match status" value="1"/>
</dbReference>
<dbReference type="PANTHER" id="PTHR43711">
    <property type="entry name" value="TWO-COMPONENT HISTIDINE KINASE"/>
    <property type="match status" value="1"/>
</dbReference>
<protein>
    <recommendedName>
        <fullName evidence="2">histidine kinase</fullName>
        <ecNumber evidence="2">2.7.13.3</ecNumber>
    </recommendedName>
</protein>
<evidence type="ECO:0000256" key="5">
    <source>
        <dbReference type="ARBA" id="ARBA00022777"/>
    </source>
</evidence>
<accession>A0A0E9LZW4</accession>
<feature type="transmembrane region" description="Helical" evidence="8">
    <location>
        <begin position="256"/>
        <end position="275"/>
    </location>
</feature>
<keyword evidence="8" id="KW-1133">Transmembrane helix</keyword>
<evidence type="ECO:0000256" key="7">
    <source>
        <dbReference type="ARBA" id="ARBA00023136"/>
    </source>
</evidence>
<sequence>MNQTLHKILIGLTVLLLFPVAIATFYEYTRINDNEELISTVYQNQLETIVSSINTYAQDVAGNWSSRIDLWLMYPSDEALLQRLGDENPSILGLYTSTDSQQIQTLYTAPNHENKSPLIAKIQQQEAAAIQQLLTYYDNNYRKFLSHAQQENAFFLLFIGKDRENEPVVCFIELDLQLFLQNHVSPRMQSIAQDNFIIALRHQPSGNILLTSEGTPDQNIRFDQEGDMWLFPQIKIGISLQQQTISDLASSRVKEGLMLIGVVLVVLIAGVWFLYSSVKKEIQLAQIKSEFISNVSHEIRTPLALISMYIETLEMGRVKTVEKVQEYYKIIGTETHRLTSMVDKILSFSKIESGKRIYKSEICNLNLVTEQILETYHFHLNNKNFHLQFSPEQPLPNILGDKEAIADAIINLIDNGIKYSRDIKKIDISTGIEKRKVFIEVKDYGRGIAKKDQKLVFDKFFRVTNQNLANEVKGTGLGLSIVQEIVKAHKGKITLTSKPEAGSTFRLYFPIIHKPKKTNQ</sequence>
<dbReference type="STRING" id="1236989.JCM15548_12969"/>
<keyword evidence="4" id="KW-0808">Transferase</keyword>
<dbReference type="Pfam" id="PF02518">
    <property type="entry name" value="HATPase_c"/>
    <property type="match status" value="1"/>
</dbReference>
<keyword evidence="6" id="KW-0902">Two-component regulatory system</keyword>
<dbReference type="Gene3D" id="1.10.287.130">
    <property type="match status" value="1"/>
</dbReference>
<evidence type="ECO:0000256" key="8">
    <source>
        <dbReference type="SAM" id="Phobius"/>
    </source>
</evidence>
<organism evidence="10 11">
    <name type="scientific">Geofilum rubicundum JCM 15548</name>
    <dbReference type="NCBI Taxonomy" id="1236989"/>
    <lineage>
        <taxon>Bacteria</taxon>
        <taxon>Pseudomonadati</taxon>
        <taxon>Bacteroidota</taxon>
        <taxon>Bacteroidia</taxon>
        <taxon>Marinilabiliales</taxon>
        <taxon>Marinilabiliaceae</taxon>
        <taxon>Geofilum</taxon>
    </lineage>
</organism>
<dbReference type="InterPro" id="IPR036097">
    <property type="entry name" value="HisK_dim/P_sf"/>
</dbReference>
<comment type="caution">
    <text evidence="10">The sequence shown here is derived from an EMBL/GenBank/DDBJ whole genome shotgun (WGS) entry which is preliminary data.</text>
</comment>
<keyword evidence="8" id="KW-0812">Transmembrane</keyword>
<dbReference type="InterPro" id="IPR005467">
    <property type="entry name" value="His_kinase_dom"/>
</dbReference>
<dbReference type="SMART" id="SM00387">
    <property type="entry name" value="HATPase_c"/>
    <property type="match status" value="1"/>
</dbReference>
<dbReference type="PRINTS" id="PR00344">
    <property type="entry name" value="BCTRLSENSOR"/>
</dbReference>
<gene>
    <name evidence="10" type="ORF">JCM15548_12969</name>
</gene>
<dbReference type="SMART" id="SM00388">
    <property type="entry name" value="HisKA"/>
    <property type="match status" value="1"/>
</dbReference>
<evidence type="ECO:0000313" key="10">
    <source>
        <dbReference type="EMBL" id="GAO30671.1"/>
    </source>
</evidence>
<dbReference type="FunFam" id="3.30.565.10:FF:000006">
    <property type="entry name" value="Sensor histidine kinase WalK"/>
    <property type="match status" value="1"/>
</dbReference>
<dbReference type="EMBL" id="BAZW01000027">
    <property type="protein sequence ID" value="GAO30671.1"/>
    <property type="molecule type" value="Genomic_DNA"/>
</dbReference>
<name>A0A0E9LZW4_9BACT</name>
<dbReference type="OrthoDB" id="9808898at2"/>
<dbReference type="Pfam" id="PF00512">
    <property type="entry name" value="HisKA"/>
    <property type="match status" value="1"/>
</dbReference>
<evidence type="ECO:0000256" key="3">
    <source>
        <dbReference type="ARBA" id="ARBA00022553"/>
    </source>
</evidence>
<dbReference type="EC" id="2.7.13.3" evidence="2"/>
<keyword evidence="5" id="KW-0418">Kinase</keyword>
<dbReference type="InterPro" id="IPR050736">
    <property type="entry name" value="Sensor_HK_Regulatory"/>
</dbReference>
<comment type="catalytic activity">
    <reaction evidence="1">
        <text>ATP + protein L-histidine = ADP + protein N-phospho-L-histidine.</text>
        <dbReference type="EC" id="2.7.13.3"/>
    </reaction>
</comment>
<evidence type="ECO:0000256" key="4">
    <source>
        <dbReference type="ARBA" id="ARBA00022679"/>
    </source>
</evidence>
<evidence type="ECO:0000256" key="6">
    <source>
        <dbReference type="ARBA" id="ARBA00023012"/>
    </source>
</evidence>
<dbReference type="CDD" id="cd00082">
    <property type="entry name" value="HisKA"/>
    <property type="match status" value="1"/>
</dbReference>
<dbReference type="AlphaFoldDB" id="A0A0E9LZW4"/>
<dbReference type="InterPro" id="IPR004358">
    <property type="entry name" value="Sig_transdc_His_kin-like_C"/>
</dbReference>
<dbReference type="RefSeq" id="WP_062125848.1">
    <property type="nucleotide sequence ID" value="NZ_BAZW01000027.1"/>
</dbReference>
<dbReference type="SUPFAM" id="SSF55874">
    <property type="entry name" value="ATPase domain of HSP90 chaperone/DNA topoisomerase II/histidine kinase"/>
    <property type="match status" value="1"/>
</dbReference>
<dbReference type="SUPFAM" id="SSF47384">
    <property type="entry name" value="Homodimeric domain of signal transducing histidine kinase"/>
    <property type="match status" value="1"/>
</dbReference>
<reference evidence="10 11" key="1">
    <citation type="journal article" date="2015" name="Microbes Environ.">
        <title>Distribution and evolution of nitrogen fixation genes in the phylum bacteroidetes.</title>
        <authorList>
            <person name="Inoue J."/>
            <person name="Oshima K."/>
            <person name="Suda W."/>
            <person name="Sakamoto M."/>
            <person name="Iino T."/>
            <person name="Noda S."/>
            <person name="Hongoh Y."/>
            <person name="Hattori M."/>
            <person name="Ohkuma M."/>
        </authorList>
    </citation>
    <scope>NUCLEOTIDE SEQUENCE [LARGE SCALE GENOMIC DNA]</scope>
    <source>
        <strain evidence="10">JCM 15548</strain>
    </source>
</reference>
<dbReference type="Gene3D" id="3.30.565.10">
    <property type="entry name" value="Histidine kinase-like ATPase, C-terminal domain"/>
    <property type="match status" value="1"/>
</dbReference>
<evidence type="ECO:0000313" key="11">
    <source>
        <dbReference type="Proteomes" id="UP000032900"/>
    </source>
</evidence>
<dbReference type="PROSITE" id="PS50109">
    <property type="entry name" value="HIS_KIN"/>
    <property type="match status" value="1"/>
</dbReference>
<keyword evidence="3" id="KW-0597">Phosphoprotein</keyword>
<evidence type="ECO:0000256" key="1">
    <source>
        <dbReference type="ARBA" id="ARBA00000085"/>
    </source>
</evidence>
<dbReference type="InterPro" id="IPR003661">
    <property type="entry name" value="HisK_dim/P_dom"/>
</dbReference>
<dbReference type="Proteomes" id="UP000032900">
    <property type="component" value="Unassembled WGS sequence"/>
</dbReference>
<dbReference type="InterPro" id="IPR036890">
    <property type="entry name" value="HATPase_C_sf"/>
</dbReference>
<proteinExistence type="predicted"/>
<evidence type="ECO:0000256" key="2">
    <source>
        <dbReference type="ARBA" id="ARBA00012438"/>
    </source>
</evidence>
<keyword evidence="11" id="KW-1185">Reference proteome</keyword>
<dbReference type="InterPro" id="IPR003594">
    <property type="entry name" value="HATPase_dom"/>
</dbReference>
<dbReference type="PANTHER" id="PTHR43711:SF1">
    <property type="entry name" value="HISTIDINE KINASE 1"/>
    <property type="match status" value="1"/>
</dbReference>
<feature type="domain" description="Histidine kinase" evidence="9">
    <location>
        <begin position="294"/>
        <end position="513"/>
    </location>
</feature>
<keyword evidence="7 8" id="KW-0472">Membrane</keyword>
<evidence type="ECO:0000259" key="9">
    <source>
        <dbReference type="PROSITE" id="PS50109"/>
    </source>
</evidence>